<feature type="domain" description="Glycosyl transferase family 1" evidence="12">
    <location>
        <begin position="315"/>
        <end position="458"/>
    </location>
</feature>
<gene>
    <name evidence="11 14" type="primary">glgA</name>
    <name evidence="14" type="ORF">H8Q88_09035</name>
</gene>
<keyword evidence="15" id="KW-1185">Reference proteome</keyword>
<evidence type="ECO:0000256" key="10">
    <source>
        <dbReference type="ARBA" id="ARBA00031722"/>
    </source>
</evidence>
<sequence>MKALWSSKKERKLDSNLEKMNIWFVVSEAEGLVKSGGLADVAKALPKALQELGHQVAIVLPAYRSIPNKMDLPIILETELTHWPHTRYQVRQGELDGVVVYLIDCDVYFDRPEMYAEHNQAYTDNGERFGFFSAACLDILPKLNIKPTIIHANDWHTGLVPFLLKTRYREDPHFFGVKSVLTIHNAIFKGIFSYYQLEVIPELNLSGMEFLQYGHDHVSMLRAGIAFADKINAVSPNYASELLTPLGSHGLVDDFVRRARDLHGIVNGCDYSEWSPLTDRYIPQTYHAERQSLTLGKSASKLALQQELNLPQVATPMFGMVCRLTHQKGFHYLLPILESFLRNQVQVVIVGTGEPEIAAALHKIAAHYPDKLGFVETYSNRLAHLVEAGSDFFLMPSEFEACGLNQIYSMAYGTLPIVREVGGLKDTVQDYDKYPQQATGFGFQEPSPAALLITMQRALLFYLQQPEEMLNVQIRAMSRDFGWRESALEYLKMYRLAIFD</sequence>
<protein>
    <recommendedName>
        <fullName evidence="6 11">Glycogen synthase</fullName>
        <ecNumber evidence="5 11">2.4.1.21</ecNumber>
    </recommendedName>
    <alternativeName>
        <fullName evidence="10 11">Starch [bacterial glycogen] synthase</fullName>
    </alternativeName>
</protein>
<dbReference type="GO" id="GO:0005829">
    <property type="term" value="C:cytosol"/>
    <property type="evidence" value="ECO:0007669"/>
    <property type="project" value="TreeGrafter"/>
</dbReference>
<feature type="binding site" evidence="11">
    <location>
        <position position="34"/>
    </location>
    <ligand>
        <name>ADP-alpha-D-glucose</name>
        <dbReference type="ChEBI" id="CHEBI:57498"/>
    </ligand>
</feature>
<reference evidence="14" key="1">
    <citation type="submission" date="2020-08" db="EMBL/GenBank/DDBJ databases">
        <title>Genome Sequencing and Pan-Genome Analysis of Migratory bird Vibrio Strains, Inner Mongolia.</title>
        <authorList>
            <person name="Zheng L."/>
        </authorList>
    </citation>
    <scope>NUCLEOTIDE SEQUENCE</scope>
    <source>
        <strain evidence="14">M13F</strain>
    </source>
</reference>
<comment type="catalytic activity">
    <reaction evidence="1 11">
        <text>[(1-&gt;4)-alpha-D-glucosyl](n) + ADP-alpha-D-glucose = [(1-&gt;4)-alpha-D-glucosyl](n+1) + ADP + H(+)</text>
        <dbReference type="Rhea" id="RHEA:18189"/>
        <dbReference type="Rhea" id="RHEA-COMP:9584"/>
        <dbReference type="Rhea" id="RHEA-COMP:9587"/>
        <dbReference type="ChEBI" id="CHEBI:15378"/>
        <dbReference type="ChEBI" id="CHEBI:15444"/>
        <dbReference type="ChEBI" id="CHEBI:57498"/>
        <dbReference type="ChEBI" id="CHEBI:456216"/>
        <dbReference type="EC" id="2.4.1.21"/>
    </reaction>
</comment>
<evidence type="ECO:0000256" key="9">
    <source>
        <dbReference type="ARBA" id="ARBA00023056"/>
    </source>
</evidence>
<evidence type="ECO:0000259" key="12">
    <source>
        <dbReference type="Pfam" id="PF00534"/>
    </source>
</evidence>
<dbReference type="CDD" id="cd03791">
    <property type="entry name" value="GT5_Glycogen_synthase_DULL1-like"/>
    <property type="match status" value="1"/>
</dbReference>
<dbReference type="PANTHER" id="PTHR45825:SF11">
    <property type="entry name" value="ALPHA AMYLASE DOMAIN-CONTAINING PROTEIN"/>
    <property type="match status" value="1"/>
</dbReference>
<name>A0A9X0RA89_VIBME</name>
<evidence type="ECO:0000256" key="7">
    <source>
        <dbReference type="ARBA" id="ARBA00022676"/>
    </source>
</evidence>
<dbReference type="EMBL" id="JACRUP010000004">
    <property type="protein sequence ID" value="MBC5851110.1"/>
    <property type="molecule type" value="Genomic_DNA"/>
</dbReference>
<evidence type="ECO:0000256" key="5">
    <source>
        <dbReference type="ARBA" id="ARBA00012588"/>
    </source>
</evidence>
<dbReference type="InterPro" id="IPR011835">
    <property type="entry name" value="GS/SS"/>
</dbReference>
<evidence type="ECO:0000313" key="15">
    <source>
        <dbReference type="Proteomes" id="UP000615796"/>
    </source>
</evidence>
<feature type="domain" description="Starch synthase catalytic" evidence="13">
    <location>
        <begin position="21"/>
        <end position="252"/>
    </location>
</feature>
<dbReference type="InterPro" id="IPR001296">
    <property type="entry name" value="Glyco_trans_1"/>
</dbReference>
<dbReference type="RefSeq" id="WP_187025910.1">
    <property type="nucleotide sequence ID" value="NZ_CAWQLT010000001.1"/>
</dbReference>
<dbReference type="Pfam" id="PF08323">
    <property type="entry name" value="Glyco_transf_5"/>
    <property type="match status" value="1"/>
</dbReference>
<dbReference type="Proteomes" id="UP000615796">
    <property type="component" value="Unassembled WGS sequence"/>
</dbReference>
<dbReference type="GO" id="GO:0009011">
    <property type="term" value="F:alpha-1,4-glucan glucosyltransferase (ADP-glucose donor) activity"/>
    <property type="evidence" value="ECO:0007669"/>
    <property type="project" value="UniProtKB-UniRule"/>
</dbReference>
<evidence type="ECO:0000256" key="1">
    <source>
        <dbReference type="ARBA" id="ARBA00001478"/>
    </source>
</evidence>
<dbReference type="GO" id="GO:0004373">
    <property type="term" value="F:alpha-1,4-glucan glucosyltransferase (UDP-glucose donor) activity"/>
    <property type="evidence" value="ECO:0007669"/>
    <property type="project" value="InterPro"/>
</dbReference>
<evidence type="ECO:0000256" key="2">
    <source>
        <dbReference type="ARBA" id="ARBA00002764"/>
    </source>
</evidence>
<keyword evidence="8 11" id="KW-0808">Transferase</keyword>
<keyword evidence="7 11" id="KW-0328">Glycosyltransferase</keyword>
<dbReference type="Gene3D" id="3.40.50.2000">
    <property type="entry name" value="Glycogen Phosphorylase B"/>
    <property type="match status" value="2"/>
</dbReference>
<dbReference type="HAMAP" id="MF_00484">
    <property type="entry name" value="Glycogen_synth"/>
    <property type="match status" value="1"/>
</dbReference>
<evidence type="ECO:0000313" key="14">
    <source>
        <dbReference type="EMBL" id="MBC5851110.1"/>
    </source>
</evidence>
<dbReference type="SUPFAM" id="SSF53756">
    <property type="entry name" value="UDP-Glycosyltransferase/glycogen phosphorylase"/>
    <property type="match status" value="1"/>
</dbReference>
<dbReference type="PANTHER" id="PTHR45825">
    <property type="entry name" value="GRANULE-BOUND STARCH SYNTHASE 1, CHLOROPLASTIC/AMYLOPLASTIC"/>
    <property type="match status" value="1"/>
</dbReference>
<comment type="similarity">
    <text evidence="4 11">Belongs to the glycosyltransferase 1 family. Bacterial/plant glycogen synthase subfamily.</text>
</comment>
<dbReference type="GO" id="GO:0005978">
    <property type="term" value="P:glycogen biosynthetic process"/>
    <property type="evidence" value="ECO:0007669"/>
    <property type="project" value="UniProtKB-UniRule"/>
</dbReference>
<evidence type="ECO:0000256" key="3">
    <source>
        <dbReference type="ARBA" id="ARBA00004964"/>
    </source>
</evidence>
<organism evidence="14 15">
    <name type="scientific">Vibrio metschnikovii</name>
    <dbReference type="NCBI Taxonomy" id="28172"/>
    <lineage>
        <taxon>Bacteria</taxon>
        <taxon>Pseudomonadati</taxon>
        <taxon>Pseudomonadota</taxon>
        <taxon>Gammaproteobacteria</taxon>
        <taxon>Vibrionales</taxon>
        <taxon>Vibrionaceae</taxon>
        <taxon>Vibrio</taxon>
    </lineage>
</organism>
<accession>A0A9X0RA89</accession>
<evidence type="ECO:0000256" key="6">
    <source>
        <dbReference type="ARBA" id="ARBA00019935"/>
    </source>
</evidence>
<dbReference type="Pfam" id="PF00534">
    <property type="entry name" value="Glycos_transf_1"/>
    <property type="match status" value="1"/>
</dbReference>
<dbReference type="InterPro" id="IPR013534">
    <property type="entry name" value="Starch_synth_cat_dom"/>
</dbReference>
<dbReference type="NCBIfam" id="NF001903">
    <property type="entry name" value="PRK00654.2-2"/>
    <property type="match status" value="1"/>
</dbReference>
<dbReference type="EC" id="2.4.1.21" evidence="5 11"/>
<evidence type="ECO:0000256" key="4">
    <source>
        <dbReference type="ARBA" id="ARBA00010281"/>
    </source>
</evidence>
<comment type="caution">
    <text evidence="14">The sequence shown here is derived from an EMBL/GenBank/DDBJ whole genome shotgun (WGS) entry which is preliminary data.</text>
</comment>
<dbReference type="AlphaFoldDB" id="A0A9X0RA89"/>
<comment type="function">
    <text evidence="2 11">Synthesizes alpha-1,4-glucan chains using ADP-glucose.</text>
</comment>
<dbReference type="NCBIfam" id="TIGR02095">
    <property type="entry name" value="glgA"/>
    <property type="match status" value="1"/>
</dbReference>
<keyword evidence="9 11" id="KW-0320">Glycogen biosynthesis</keyword>
<evidence type="ECO:0000259" key="13">
    <source>
        <dbReference type="Pfam" id="PF08323"/>
    </source>
</evidence>
<evidence type="ECO:0000256" key="11">
    <source>
        <dbReference type="HAMAP-Rule" id="MF_00484"/>
    </source>
</evidence>
<comment type="pathway">
    <text evidence="3 11">Glycan biosynthesis; glycogen biosynthesis.</text>
</comment>
<proteinExistence type="inferred from homology"/>
<evidence type="ECO:0000256" key="8">
    <source>
        <dbReference type="ARBA" id="ARBA00022679"/>
    </source>
</evidence>